<sequence length="133" mass="14677">MSGDEHEPGKGVLFPEEAFAIQGAIFEVNRAMGAGFLEAVYQECLALEFVARGIPFAASRPLSLSYKGQPLRQTYVPDFVCYERIIVEIKAATALAKEHRMQVMNYLRGTGLRLGILVNFGTSPKAQIERIAL</sequence>
<dbReference type="Pfam" id="PF13366">
    <property type="entry name" value="PDDEXK_3"/>
    <property type="match status" value="1"/>
</dbReference>
<comment type="caution">
    <text evidence="1">The sequence shown here is derived from an EMBL/GenBank/DDBJ whole genome shotgun (WGS) entry which is preliminary data.</text>
</comment>
<organism evidence="1 2">
    <name type="scientific">Caulobacter ginsengisoli</name>
    <dbReference type="NCBI Taxonomy" id="400775"/>
    <lineage>
        <taxon>Bacteria</taxon>
        <taxon>Pseudomonadati</taxon>
        <taxon>Pseudomonadota</taxon>
        <taxon>Alphaproteobacteria</taxon>
        <taxon>Caulobacterales</taxon>
        <taxon>Caulobacteraceae</taxon>
        <taxon>Caulobacter</taxon>
    </lineage>
</organism>
<dbReference type="Proteomes" id="UP001228905">
    <property type="component" value="Unassembled WGS sequence"/>
</dbReference>
<evidence type="ECO:0000313" key="1">
    <source>
        <dbReference type="EMBL" id="MDQ0463546.1"/>
    </source>
</evidence>
<dbReference type="RefSeq" id="WP_307347554.1">
    <property type="nucleotide sequence ID" value="NZ_JAUSVS010000002.1"/>
</dbReference>
<dbReference type="InterPro" id="IPR026350">
    <property type="entry name" value="GxxExxY"/>
</dbReference>
<accession>A0ABU0IQC7</accession>
<protein>
    <submittedName>
        <fullName evidence="1">GxxExxY protein</fullName>
    </submittedName>
</protein>
<proteinExistence type="predicted"/>
<keyword evidence="2" id="KW-1185">Reference proteome</keyword>
<dbReference type="NCBIfam" id="TIGR04256">
    <property type="entry name" value="GxxExxY"/>
    <property type="match status" value="1"/>
</dbReference>
<evidence type="ECO:0000313" key="2">
    <source>
        <dbReference type="Proteomes" id="UP001228905"/>
    </source>
</evidence>
<gene>
    <name evidence="1" type="ORF">QO010_001317</name>
</gene>
<dbReference type="EMBL" id="JAUSVS010000002">
    <property type="protein sequence ID" value="MDQ0463546.1"/>
    <property type="molecule type" value="Genomic_DNA"/>
</dbReference>
<reference evidence="1 2" key="1">
    <citation type="submission" date="2023-07" db="EMBL/GenBank/DDBJ databases">
        <title>Genomic Encyclopedia of Type Strains, Phase IV (KMG-IV): sequencing the most valuable type-strain genomes for metagenomic binning, comparative biology and taxonomic classification.</title>
        <authorList>
            <person name="Goeker M."/>
        </authorList>
    </citation>
    <scope>NUCLEOTIDE SEQUENCE [LARGE SCALE GENOMIC DNA]</scope>
    <source>
        <strain evidence="1 2">DSM 18695</strain>
    </source>
</reference>
<name>A0ABU0IQC7_9CAUL</name>